<dbReference type="Proteomes" id="UP000314294">
    <property type="component" value="Unassembled WGS sequence"/>
</dbReference>
<organism evidence="2 3">
    <name type="scientific">Liparis tanakae</name>
    <name type="common">Tanaka's snailfish</name>
    <dbReference type="NCBI Taxonomy" id="230148"/>
    <lineage>
        <taxon>Eukaryota</taxon>
        <taxon>Metazoa</taxon>
        <taxon>Chordata</taxon>
        <taxon>Craniata</taxon>
        <taxon>Vertebrata</taxon>
        <taxon>Euteleostomi</taxon>
        <taxon>Actinopterygii</taxon>
        <taxon>Neopterygii</taxon>
        <taxon>Teleostei</taxon>
        <taxon>Neoteleostei</taxon>
        <taxon>Acanthomorphata</taxon>
        <taxon>Eupercaria</taxon>
        <taxon>Perciformes</taxon>
        <taxon>Cottioidei</taxon>
        <taxon>Cottales</taxon>
        <taxon>Liparidae</taxon>
        <taxon>Liparis</taxon>
    </lineage>
</organism>
<comment type="caution">
    <text evidence="2">The sequence shown here is derived from an EMBL/GenBank/DDBJ whole genome shotgun (WGS) entry which is preliminary data.</text>
</comment>
<feature type="region of interest" description="Disordered" evidence="1">
    <location>
        <begin position="24"/>
        <end position="45"/>
    </location>
</feature>
<evidence type="ECO:0000313" key="3">
    <source>
        <dbReference type="Proteomes" id="UP000314294"/>
    </source>
</evidence>
<keyword evidence="3" id="KW-1185">Reference proteome</keyword>
<accession>A0A4Z2IRF2</accession>
<evidence type="ECO:0000313" key="2">
    <source>
        <dbReference type="EMBL" id="TNN80188.1"/>
    </source>
</evidence>
<dbReference type="EMBL" id="SRLO01000056">
    <property type="protein sequence ID" value="TNN80188.1"/>
    <property type="molecule type" value="Genomic_DNA"/>
</dbReference>
<gene>
    <name evidence="2" type="ORF">EYF80_009513</name>
</gene>
<feature type="compositionally biased region" description="Basic and acidic residues" evidence="1">
    <location>
        <begin position="24"/>
        <end position="40"/>
    </location>
</feature>
<reference evidence="2 3" key="1">
    <citation type="submission" date="2019-03" db="EMBL/GenBank/DDBJ databases">
        <title>First draft genome of Liparis tanakae, snailfish: a comprehensive survey of snailfish specific genes.</title>
        <authorList>
            <person name="Kim W."/>
            <person name="Song I."/>
            <person name="Jeong J.-H."/>
            <person name="Kim D."/>
            <person name="Kim S."/>
            <person name="Ryu S."/>
            <person name="Song J.Y."/>
            <person name="Lee S.K."/>
        </authorList>
    </citation>
    <scope>NUCLEOTIDE SEQUENCE [LARGE SCALE GENOMIC DNA]</scope>
    <source>
        <tissue evidence="2">Muscle</tissue>
    </source>
</reference>
<sequence>MCPGQVVPSPASCGFSEGSWRDVEDQEARIVPTKETEKGLKGKKVSSGVRSVCHHGVINTPFCRSKGGRADGASKH</sequence>
<name>A0A4Z2IRF2_9TELE</name>
<protein>
    <submittedName>
        <fullName evidence="2">Uncharacterized protein</fullName>
    </submittedName>
</protein>
<evidence type="ECO:0000256" key="1">
    <source>
        <dbReference type="SAM" id="MobiDB-lite"/>
    </source>
</evidence>
<proteinExistence type="predicted"/>
<dbReference type="AlphaFoldDB" id="A0A4Z2IRF2"/>